<feature type="compositionally biased region" description="Basic and acidic residues" evidence="1">
    <location>
        <begin position="1"/>
        <end position="12"/>
    </location>
</feature>
<dbReference type="InterPro" id="IPR029476">
    <property type="entry name" value="DNase_NucA_NucB"/>
</dbReference>
<keyword evidence="4" id="KW-1185">Reference proteome</keyword>
<dbReference type="GeneID" id="87843095"/>
<organism evidence="3 4">
    <name type="scientific">Chaetomium fimeti</name>
    <dbReference type="NCBI Taxonomy" id="1854472"/>
    <lineage>
        <taxon>Eukaryota</taxon>
        <taxon>Fungi</taxon>
        <taxon>Dikarya</taxon>
        <taxon>Ascomycota</taxon>
        <taxon>Pezizomycotina</taxon>
        <taxon>Sordariomycetes</taxon>
        <taxon>Sordariomycetidae</taxon>
        <taxon>Sordariales</taxon>
        <taxon>Chaetomiaceae</taxon>
        <taxon>Chaetomium</taxon>
    </lineage>
</organism>
<dbReference type="Pfam" id="PF14040">
    <property type="entry name" value="DNase_NucA_NucB"/>
    <property type="match status" value="1"/>
</dbReference>
<dbReference type="AlphaFoldDB" id="A0AAE0H8G0"/>
<comment type="caution">
    <text evidence="3">The sequence shown here is derived from an EMBL/GenBank/DDBJ whole genome shotgun (WGS) entry which is preliminary data.</text>
</comment>
<evidence type="ECO:0000256" key="1">
    <source>
        <dbReference type="SAM" id="MobiDB-lite"/>
    </source>
</evidence>
<feature type="region of interest" description="Disordered" evidence="1">
    <location>
        <begin position="1"/>
        <end position="28"/>
    </location>
</feature>
<dbReference type="EMBL" id="JAUEPN010000008">
    <property type="protein sequence ID" value="KAK3291892.1"/>
    <property type="molecule type" value="Genomic_DNA"/>
</dbReference>
<sequence length="454" mass="49467">MGMDPPPRRLAESRLSSTSAQLEPNDLSMPMVTENERGLLGASTDAGSLIVDRQGQRCENPGWVIVCPDRMRLATFYDFWRRHPNEYEDEYEDECYIVSSEPEEPEPCTDDVDSDATLPTMTMPYKEKYTTPPGSDRQLCLDNRELMNSMCKGITEARKCISTRMKLTYRPDLFSTNRPKMCPDGFCDEANVPCPPGDSSGPCNPYAHFVDIPSGRAGVKWTQTCDEFPFARSLQGGEGTAICIPGWQNSFQGFNLMRLRRDVGERNDYVVELTGWDCETGRPTEGSAQNCGLDAASAVKRDDDLGGESLTQDDFFSDMTPAGENALMMFLGDVNPGSYTFHLTLRTGTLTSLHAISGDGTEIETSVTGGSTEGTSLQASPANPYTITLRVTELAYDVSLWALTMEERVEVGYNLTYAAAGTSGAGPGRVQFVGGGLGGGIPSRAPLLELGLSL</sequence>
<protein>
    <recommendedName>
        <fullName evidence="2">Deoxyribonuclease NucA/NucB domain-containing protein</fullName>
    </recommendedName>
</protein>
<evidence type="ECO:0000313" key="3">
    <source>
        <dbReference type="EMBL" id="KAK3291892.1"/>
    </source>
</evidence>
<feature type="domain" description="Deoxyribonuclease NucA/NucB" evidence="2">
    <location>
        <begin position="218"/>
        <end position="262"/>
    </location>
</feature>
<reference evidence="3" key="1">
    <citation type="journal article" date="2023" name="Mol. Phylogenet. Evol.">
        <title>Genome-scale phylogeny and comparative genomics of the fungal order Sordariales.</title>
        <authorList>
            <person name="Hensen N."/>
            <person name="Bonometti L."/>
            <person name="Westerberg I."/>
            <person name="Brannstrom I.O."/>
            <person name="Guillou S."/>
            <person name="Cros-Aarteil S."/>
            <person name="Calhoun S."/>
            <person name="Haridas S."/>
            <person name="Kuo A."/>
            <person name="Mondo S."/>
            <person name="Pangilinan J."/>
            <person name="Riley R."/>
            <person name="LaButti K."/>
            <person name="Andreopoulos B."/>
            <person name="Lipzen A."/>
            <person name="Chen C."/>
            <person name="Yan M."/>
            <person name="Daum C."/>
            <person name="Ng V."/>
            <person name="Clum A."/>
            <person name="Steindorff A."/>
            <person name="Ohm R.A."/>
            <person name="Martin F."/>
            <person name="Silar P."/>
            <person name="Natvig D.O."/>
            <person name="Lalanne C."/>
            <person name="Gautier V."/>
            <person name="Ament-Velasquez S.L."/>
            <person name="Kruys A."/>
            <person name="Hutchinson M.I."/>
            <person name="Powell A.J."/>
            <person name="Barry K."/>
            <person name="Miller A.N."/>
            <person name="Grigoriev I.V."/>
            <person name="Debuchy R."/>
            <person name="Gladieux P."/>
            <person name="Hiltunen Thoren M."/>
            <person name="Johannesson H."/>
        </authorList>
    </citation>
    <scope>NUCLEOTIDE SEQUENCE</scope>
    <source>
        <strain evidence="3">CBS 168.71</strain>
    </source>
</reference>
<evidence type="ECO:0000259" key="2">
    <source>
        <dbReference type="Pfam" id="PF14040"/>
    </source>
</evidence>
<accession>A0AAE0H8G0</accession>
<dbReference type="RefSeq" id="XP_062655406.1">
    <property type="nucleotide sequence ID" value="XM_062806147.1"/>
</dbReference>
<gene>
    <name evidence="3" type="ORF">B0H64DRAFT_435636</name>
</gene>
<dbReference type="Proteomes" id="UP001278766">
    <property type="component" value="Unassembled WGS sequence"/>
</dbReference>
<name>A0AAE0H8G0_9PEZI</name>
<reference evidence="3" key="2">
    <citation type="submission" date="2023-06" db="EMBL/GenBank/DDBJ databases">
        <authorList>
            <consortium name="Lawrence Berkeley National Laboratory"/>
            <person name="Haridas S."/>
            <person name="Hensen N."/>
            <person name="Bonometti L."/>
            <person name="Westerberg I."/>
            <person name="Brannstrom I.O."/>
            <person name="Guillou S."/>
            <person name="Cros-Aarteil S."/>
            <person name="Calhoun S."/>
            <person name="Kuo A."/>
            <person name="Mondo S."/>
            <person name="Pangilinan J."/>
            <person name="Riley R."/>
            <person name="Labutti K."/>
            <person name="Andreopoulos B."/>
            <person name="Lipzen A."/>
            <person name="Chen C."/>
            <person name="Yanf M."/>
            <person name="Daum C."/>
            <person name="Ng V."/>
            <person name="Clum A."/>
            <person name="Steindorff A."/>
            <person name="Ohm R."/>
            <person name="Martin F."/>
            <person name="Silar P."/>
            <person name="Natvig D."/>
            <person name="Lalanne C."/>
            <person name="Gautier V."/>
            <person name="Ament-Velasquez S.L."/>
            <person name="Kruys A."/>
            <person name="Hutchinson M.I."/>
            <person name="Powell A.J."/>
            <person name="Barry K."/>
            <person name="Miller A.N."/>
            <person name="Grigoriev I.V."/>
            <person name="Debuchy R."/>
            <person name="Gladieux P."/>
            <person name="Thoren M.H."/>
            <person name="Johannesson H."/>
        </authorList>
    </citation>
    <scope>NUCLEOTIDE SEQUENCE</scope>
    <source>
        <strain evidence="3">CBS 168.71</strain>
    </source>
</reference>
<proteinExistence type="predicted"/>
<evidence type="ECO:0000313" key="4">
    <source>
        <dbReference type="Proteomes" id="UP001278766"/>
    </source>
</evidence>